<gene>
    <name evidence="1" type="ORF">PACLA_8A007368</name>
</gene>
<comment type="caution">
    <text evidence="1">The sequence shown here is derived from an EMBL/GenBank/DDBJ whole genome shotgun (WGS) entry which is preliminary data.</text>
</comment>
<evidence type="ECO:0000313" key="2">
    <source>
        <dbReference type="Proteomes" id="UP001152795"/>
    </source>
</evidence>
<keyword evidence="2" id="KW-1185">Reference proteome</keyword>
<feature type="non-terminal residue" evidence="1">
    <location>
        <position position="1"/>
    </location>
</feature>
<dbReference type="AlphaFoldDB" id="A0A7D9L5Y9"/>
<proteinExistence type="predicted"/>
<sequence>EELTGVEAAAIEPLNEPTLLADDDRTQWCSCKSTCSKRSGRKKRGCPCRDEGVKCTQKCSFGTKTPKGKSKPQGQGTAAFASAEENAFERHQIAVNEAKQQITEFITTLTVDQKDKDYLNF</sequence>
<accession>A0A7D9L5Y9</accession>
<organism evidence="1 2">
    <name type="scientific">Paramuricea clavata</name>
    <name type="common">Red gorgonian</name>
    <name type="synonym">Violescent sea-whip</name>
    <dbReference type="NCBI Taxonomy" id="317549"/>
    <lineage>
        <taxon>Eukaryota</taxon>
        <taxon>Metazoa</taxon>
        <taxon>Cnidaria</taxon>
        <taxon>Anthozoa</taxon>
        <taxon>Octocorallia</taxon>
        <taxon>Malacalcyonacea</taxon>
        <taxon>Plexauridae</taxon>
        <taxon>Paramuricea</taxon>
    </lineage>
</organism>
<dbReference type="EMBL" id="CACRXK020014541">
    <property type="protein sequence ID" value="CAB4027007.1"/>
    <property type="molecule type" value="Genomic_DNA"/>
</dbReference>
<name>A0A7D9L5Y9_PARCT</name>
<reference evidence="1" key="1">
    <citation type="submission" date="2020-04" db="EMBL/GenBank/DDBJ databases">
        <authorList>
            <person name="Alioto T."/>
            <person name="Alioto T."/>
            <person name="Gomez Garrido J."/>
        </authorList>
    </citation>
    <scope>NUCLEOTIDE SEQUENCE</scope>
    <source>
        <strain evidence="1">A484AB</strain>
    </source>
</reference>
<dbReference type="OrthoDB" id="10589085at2759"/>
<protein>
    <submittedName>
        <fullName evidence="1">Uncharacterized protein</fullName>
    </submittedName>
</protein>
<dbReference type="Proteomes" id="UP001152795">
    <property type="component" value="Unassembled WGS sequence"/>
</dbReference>
<evidence type="ECO:0000313" key="1">
    <source>
        <dbReference type="EMBL" id="CAB4027007.1"/>
    </source>
</evidence>